<dbReference type="Gene3D" id="2.40.50.180">
    <property type="entry name" value="CheA-289, Domain 4"/>
    <property type="match status" value="1"/>
</dbReference>
<reference evidence="3" key="1">
    <citation type="journal article" date="2019" name="Int. J. Syst. Evol. Microbiol.">
        <title>The Global Catalogue of Microorganisms (GCM) 10K type strain sequencing project: providing services to taxonomists for standard genome sequencing and annotation.</title>
        <authorList>
            <consortium name="The Broad Institute Genomics Platform"/>
            <consortium name="The Broad Institute Genome Sequencing Center for Infectious Disease"/>
            <person name="Wu L."/>
            <person name="Ma J."/>
        </authorList>
    </citation>
    <scope>NUCLEOTIDE SEQUENCE [LARGE SCALE GENOMIC DNA]</scope>
    <source>
        <strain evidence="3">CGMCC 1.12851</strain>
    </source>
</reference>
<dbReference type="Pfam" id="PF01584">
    <property type="entry name" value="CheW"/>
    <property type="match status" value="1"/>
</dbReference>
<comment type="caution">
    <text evidence="2">The sequence shown here is derived from an EMBL/GenBank/DDBJ whole genome shotgun (WGS) entry which is preliminary data.</text>
</comment>
<evidence type="ECO:0000313" key="3">
    <source>
        <dbReference type="Proteomes" id="UP000614261"/>
    </source>
</evidence>
<dbReference type="SMART" id="SM00260">
    <property type="entry name" value="CheW"/>
    <property type="match status" value="1"/>
</dbReference>
<dbReference type="SUPFAM" id="SSF50341">
    <property type="entry name" value="CheW-like"/>
    <property type="match status" value="1"/>
</dbReference>
<dbReference type="Proteomes" id="UP000614261">
    <property type="component" value="Unassembled WGS sequence"/>
</dbReference>
<dbReference type="EMBL" id="BMGD01000002">
    <property type="protein sequence ID" value="GGB57201.1"/>
    <property type="molecule type" value="Genomic_DNA"/>
</dbReference>
<dbReference type="PANTHER" id="PTHR22617">
    <property type="entry name" value="CHEMOTAXIS SENSOR HISTIDINE KINASE-RELATED"/>
    <property type="match status" value="1"/>
</dbReference>
<dbReference type="InterPro" id="IPR039315">
    <property type="entry name" value="CheW"/>
</dbReference>
<gene>
    <name evidence="2" type="primary">cheW</name>
    <name evidence="2" type="ORF">GCM10010833_09900</name>
</gene>
<keyword evidence="3" id="KW-1185">Reference proteome</keyword>
<dbReference type="Gene3D" id="2.30.30.40">
    <property type="entry name" value="SH3 Domains"/>
    <property type="match status" value="1"/>
</dbReference>
<dbReference type="RefSeq" id="WP_188513297.1">
    <property type="nucleotide sequence ID" value="NZ_BMGD01000002.1"/>
</dbReference>
<feature type="domain" description="CheW-like" evidence="1">
    <location>
        <begin position="2"/>
        <end position="141"/>
    </location>
</feature>
<dbReference type="PANTHER" id="PTHR22617:SF23">
    <property type="entry name" value="CHEMOTAXIS PROTEIN CHEW"/>
    <property type="match status" value="1"/>
</dbReference>
<sequence>MKELYLIAVIAGEKVAIPAEQIDSVVKVRESVPVPSAAPFIAGLFALRSRVLTLIDCQFFVSGEPAELTPGQPAIVVNIGGCHYGLLVDAVIDVVQTGIVPTPLPGQLPAGWSDIGRALLDIDGATYLLIDPDYMVNPALRRAA</sequence>
<evidence type="ECO:0000313" key="2">
    <source>
        <dbReference type="EMBL" id="GGB57201.1"/>
    </source>
</evidence>
<evidence type="ECO:0000259" key="1">
    <source>
        <dbReference type="PROSITE" id="PS50851"/>
    </source>
</evidence>
<protein>
    <submittedName>
        <fullName evidence="2">Chemotaxis protein CheW</fullName>
    </submittedName>
</protein>
<dbReference type="PROSITE" id="PS50851">
    <property type="entry name" value="CHEW"/>
    <property type="match status" value="1"/>
</dbReference>
<organism evidence="2 3">
    <name type="scientific">Blastomonas aquatica</name>
    <dbReference type="NCBI Taxonomy" id="1510276"/>
    <lineage>
        <taxon>Bacteria</taxon>
        <taxon>Pseudomonadati</taxon>
        <taxon>Pseudomonadota</taxon>
        <taxon>Alphaproteobacteria</taxon>
        <taxon>Sphingomonadales</taxon>
        <taxon>Sphingomonadaceae</taxon>
        <taxon>Blastomonas</taxon>
    </lineage>
</organism>
<accession>A0ABQ1J2K8</accession>
<proteinExistence type="predicted"/>
<name>A0ABQ1J2K8_9SPHN</name>
<dbReference type="InterPro" id="IPR002545">
    <property type="entry name" value="CheW-lke_dom"/>
</dbReference>
<dbReference type="InterPro" id="IPR036061">
    <property type="entry name" value="CheW-like_dom_sf"/>
</dbReference>